<name>A0A426DEX1_9FIRM</name>
<dbReference type="SMART" id="SM00530">
    <property type="entry name" value="HTH_XRE"/>
    <property type="match status" value="1"/>
</dbReference>
<dbReference type="Pfam" id="PF01381">
    <property type="entry name" value="HTH_3"/>
    <property type="match status" value="1"/>
</dbReference>
<sequence length="78" mass="9097">MKGGYLMLVNVEAERVRNQFTKEDLSEKLNVSLKTYYNWINEERDVPSKKLKQMAIIFGTSMDYLMQGCVSVEEKEVV</sequence>
<keyword evidence="3" id="KW-1185">Reference proteome</keyword>
<dbReference type="EMBL" id="RHJS01000002">
    <property type="protein sequence ID" value="RRK31183.1"/>
    <property type="molecule type" value="Genomic_DNA"/>
</dbReference>
<evidence type="ECO:0000313" key="2">
    <source>
        <dbReference type="EMBL" id="RRK31183.1"/>
    </source>
</evidence>
<organism evidence="2 3">
    <name type="scientific">Schaedlerella arabinosiphila</name>
    <dbReference type="NCBI Taxonomy" id="2044587"/>
    <lineage>
        <taxon>Bacteria</taxon>
        <taxon>Bacillati</taxon>
        <taxon>Bacillota</taxon>
        <taxon>Clostridia</taxon>
        <taxon>Lachnospirales</taxon>
        <taxon>Lachnospiraceae</taxon>
        <taxon>Schaedlerella</taxon>
    </lineage>
</organism>
<dbReference type="AlphaFoldDB" id="A0A426DEX1"/>
<evidence type="ECO:0000313" key="3">
    <source>
        <dbReference type="Proteomes" id="UP000274920"/>
    </source>
</evidence>
<gene>
    <name evidence="2" type="ORF">EBB54_07250</name>
</gene>
<dbReference type="GO" id="GO:0003677">
    <property type="term" value="F:DNA binding"/>
    <property type="evidence" value="ECO:0007669"/>
    <property type="project" value="InterPro"/>
</dbReference>
<accession>A0A426DEX1</accession>
<protein>
    <submittedName>
        <fullName evidence="2">XRE family transcriptional regulator</fullName>
    </submittedName>
</protein>
<comment type="caution">
    <text evidence="2">The sequence shown here is derived from an EMBL/GenBank/DDBJ whole genome shotgun (WGS) entry which is preliminary data.</text>
</comment>
<dbReference type="Proteomes" id="UP000274920">
    <property type="component" value="Unassembled WGS sequence"/>
</dbReference>
<dbReference type="InterPro" id="IPR001387">
    <property type="entry name" value="Cro/C1-type_HTH"/>
</dbReference>
<evidence type="ECO:0000259" key="1">
    <source>
        <dbReference type="PROSITE" id="PS50943"/>
    </source>
</evidence>
<dbReference type="Gene3D" id="1.10.260.40">
    <property type="entry name" value="lambda repressor-like DNA-binding domains"/>
    <property type="match status" value="1"/>
</dbReference>
<dbReference type="InterPro" id="IPR010982">
    <property type="entry name" value="Lambda_DNA-bd_dom_sf"/>
</dbReference>
<dbReference type="SUPFAM" id="SSF47413">
    <property type="entry name" value="lambda repressor-like DNA-binding domains"/>
    <property type="match status" value="1"/>
</dbReference>
<reference evidence="2" key="1">
    <citation type="submission" date="2018-10" db="EMBL/GenBank/DDBJ databases">
        <title>Schaedlerella arabinophila gen. nov. sp. nov., isolated from the mouse intestinal tract and comparative analysis with the genome of the closely related altered Schaedler flora strain ASF502.</title>
        <authorList>
            <person name="Miyake S."/>
            <person name="Soh M."/>
            <person name="Seedorf H."/>
        </authorList>
    </citation>
    <scope>NUCLEOTIDE SEQUENCE [LARGE SCALE GENOMIC DNA]</scope>
    <source>
        <strain evidence="2">DSM 106076</strain>
    </source>
</reference>
<feature type="domain" description="HTH cro/C1-type" evidence="1">
    <location>
        <begin position="11"/>
        <end position="65"/>
    </location>
</feature>
<proteinExistence type="predicted"/>
<dbReference type="PROSITE" id="PS50943">
    <property type="entry name" value="HTH_CROC1"/>
    <property type="match status" value="1"/>
</dbReference>